<keyword evidence="2" id="KW-0963">Cytoplasm</keyword>
<evidence type="ECO:0000259" key="3">
    <source>
        <dbReference type="PROSITE" id="PS51207"/>
    </source>
</evidence>
<dbReference type="GO" id="GO:0045022">
    <property type="term" value="P:early endosome to late endosome transport"/>
    <property type="evidence" value="ECO:0007669"/>
    <property type="project" value="TreeGrafter"/>
</dbReference>
<evidence type="ECO:0000313" key="5">
    <source>
        <dbReference type="Proteomes" id="UP001310890"/>
    </source>
</evidence>
<sequence>MAAGARPARHQRHASRIAASRAPIQQYEERDKATVAYVKQVFYGDTHILANKGDSRDAEGSIDSRLLRELLPPLTSNSDLDLQLYAIIAAILSQFVQSWYNKITPDSAFVLEVVNVISHCTQGLEERFEQIDLETLLLDELPSLLDAHLEAVQVAQRTTSHRDLPEDDRRTSTSRIYHALRPHNALSPYPGNEDAEIEQRDHEVAWSQTLVNAILPLLLPPNDLANPCLSALVSEIFSELILRNAVLGKLSEPWLLWDATTKLLKQFRPTTVLPPLADETSRTTSRLDQYGLLSSAEAAAKRAVPEVTQHSLFDSCVVMFWSILQYAVMIWSFLRALTVALLNARALPSVPEPKTNMYEISADKLEVRVGPSGIHPSADSDTQKRGAKRPIVGMAVWSCVERLTLLHQRMPWLTGCVSLLKWLSIYGPGSICGRDSAIDRLLSHRLRLSLNTALALQTLRSIRAAAFPDNALALGRPPPSNDEIVTIKQDCSKAILEALPEVVARTYFATSDKEKMQREVEGMLEVFGTGYVNKHLIVGVLELVIVRLFPELAVEDLG</sequence>
<dbReference type="SMART" id="SM00313">
    <property type="entry name" value="PXA"/>
    <property type="match status" value="1"/>
</dbReference>
<proteinExistence type="predicted"/>
<dbReference type="Pfam" id="PF02194">
    <property type="entry name" value="PXA"/>
    <property type="match status" value="1"/>
</dbReference>
<accession>A0AAN7TD17</accession>
<dbReference type="InterPro" id="IPR051837">
    <property type="entry name" value="SortingNexin/PXDomain-PKLike"/>
</dbReference>
<name>A0AAN7TD17_9PEZI</name>
<protein>
    <recommendedName>
        <fullName evidence="3">PXA domain-containing protein</fullName>
    </recommendedName>
</protein>
<comment type="caution">
    <text evidence="4">The sequence shown here is derived from an EMBL/GenBank/DDBJ whole genome shotgun (WGS) entry which is preliminary data.</text>
</comment>
<dbReference type="InterPro" id="IPR003114">
    <property type="entry name" value="Phox_assoc"/>
</dbReference>
<organism evidence="4 5">
    <name type="scientific">Meristemomyces frigidus</name>
    <dbReference type="NCBI Taxonomy" id="1508187"/>
    <lineage>
        <taxon>Eukaryota</taxon>
        <taxon>Fungi</taxon>
        <taxon>Dikarya</taxon>
        <taxon>Ascomycota</taxon>
        <taxon>Pezizomycotina</taxon>
        <taxon>Dothideomycetes</taxon>
        <taxon>Dothideomycetidae</taxon>
        <taxon>Mycosphaerellales</taxon>
        <taxon>Teratosphaeriaceae</taxon>
        <taxon>Meristemomyces</taxon>
    </lineage>
</organism>
<dbReference type="Proteomes" id="UP001310890">
    <property type="component" value="Unassembled WGS sequence"/>
</dbReference>
<dbReference type="AlphaFoldDB" id="A0AAN7TD17"/>
<dbReference type="PROSITE" id="PS51207">
    <property type="entry name" value="PXA"/>
    <property type="match status" value="1"/>
</dbReference>
<dbReference type="GO" id="GO:0005770">
    <property type="term" value="C:late endosome"/>
    <property type="evidence" value="ECO:0007669"/>
    <property type="project" value="TreeGrafter"/>
</dbReference>
<evidence type="ECO:0000313" key="4">
    <source>
        <dbReference type="EMBL" id="KAK5110057.1"/>
    </source>
</evidence>
<dbReference type="PANTHER" id="PTHR22999">
    <property type="entry name" value="PX SERINE/THREONINE KINASE PXK"/>
    <property type="match status" value="1"/>
</dbReference>
<dbReference type="EMBL" id="JAVRRL010000054">
    <property type="protein sequence ID" value="KAK5110057.1"/>
    <property type="molecule type" value="Genomic_DNA"/>
</dbReference>
<feature type="domain" description="PXA" evidence="3">
    <location>
        <begin position="77"/>
        <end position="268"/>
    </location>
</feature>
<evidence type="ECO:0000256" key="1">
    <source>
        <dbReference type="ARBA" id="ARBA00004496"/>
    </source>
</evidence>
<dbReference type="GO" id="GO:0005769">
    <property type="term" value="C:early endosome"/>
    <property type="evidence" value="ECO:0007669"/>
    <property type="project" value="TreeGrafter"/>
</dbReference>
<gene>
    <name evidence="4" type="ORF">LTR62_006301</name>
</gene>
<comment type="subcellular location">
    <subcellularLocation>
        <location evidence="1">Cytoplasm</location>
    </subcellularLocation>
</comment>
<dbReference type="PANTHER" id="PTHR22999:SF23">
    <property type="entry name" value="SORTING NEXIN-16"/>
    <property type="match status" value="1"/>
</dbReference>
<dbReference type="GO" id="GO:0035091">
    <property type="term" value="F:phosphatidylinositol binding"/>
    <property type="evidence" value="ECO:0007669"/>
    <property type="project" value="TreeGrafter"/>
</dbReference>
<reference evidence="4" key="1">
    <citation type="submission" date="2023-08" db="EMBL/GenBank/DDBJ databases">
        <title>Black Yeasts Isolated from many extreme environments.</title>
        <authorList>
            <person name="Coleine C."/>
            <person name="Stajich J.E."/>
            <person name="Selbmann L."/>
        </authorList>
    </citation>
    <scope>NUCLEOTIDE SEQUENCE</scope>
    <source>
        <strain evidence="4">CCFEE 5401</strain>
    </source>
</reference>
<evidence type="ECO:0000256" key="2">
    <source>
        <dbReference type="ARBA" id="ARBA00022490"/>
    </source>
</evidence>